<dbReference type="Pfam" id="PF00389">
    <property type="entry name" value="2-Hacid_dh"/>
    <property type="match status" value="1"/>
</dbReference>
<dbReference type="Pfam" id="PF02826">
    <property type="entry name" value="2-Hacid_dh_C"/>
    <property type="match status" value="1"/>
</dbReference>
<dbReference type="OrthoDB" id="9991913at2759"/>
<dbReference type="InterPro" id="IPR006140">
    <property type="entry name" value="D-isomer_DH_NAD-bd"/>
</dbReference>
<accession>A0A8H6R6T9</accession>
<comment type="caution">
    <text evidence="5">The sequence shown here is derived from an EMBL/GenBank/DDBJ whole genome shotgun (WGS) entry which is preliminary data.</text>
</comment>
<evidence type="ECO:0000256" key="1">
    <source>
        <dbReference type="ARBA" id="ARBA00023002"/>
    </source>
</evidence>
<dbReference type="InterPro" id="IPR050223">
    <property type="entry name" value="D-isomer_2-hydroxyacid_DH"/>
</dbReference>
<dbReference type="PANTHER" id="PTHR10996">
    <property type="entry name" value="2-HYDROXYACID DEHYDROGENASE-RELATED"/>
    <property type="match status" value="1"/>
</dbReference>
<dbReference type="GO" id="GO:0030267">
    <property type="term" value="F:glyoxylate reductase (NADPH) activity"/>
    <property type="evidence" value="ECO:0007669"/>
    <property type="project" value="TreeGrafter"/>
</dbReference>
<dbReference type="InterPro" id="IPR006139">
    <property type="entry name" value="D-isomer_2_OHA_DH_cat_dom"/>
</dbReference>
<dbReference type="GO" id="GO:0005829">
    <property type="term" value="C:cytosol"/>
    <property type="evidence" value="ECO:0007669"/>
    <property type="project" value="TreeGrafter"/>
</dbReference>
<sequence>MSSSKPILLHCGDDIRWNKSLYQTLQSKFTIVRSYSASRLEFITALKNGTYGNFVAIYRPFWGTGGEMSPWNSELIDLLPPSCKIYASAGAGFDWVDTQALAKKGVIYCNAGAACTESVADTAIWLILSTFRDFGFSSAAAKTCDPEKFKEAQRRAALMRNPRGHTLGIIGLGKIGVGIAKKAFESFGMRIVYNDIRQLPSTIESEINAKFYPDLDSMLAVSDCVLVATPFGGEAVLNASKLSKMKKGSRLINIARGKLIDEKALVEALKSGHLAAAGLDVHFNEPNINPELAAMDNVEMLSHTAGASTDSHMGFETLGMQNILQYFETGKAISPVNLQYFDEKAKL</sequence>
<evidence type="ECO:0000259" key="4">
    <source>
        <dbReference type="Pfam" id="PF02826"/>
    </source>
</evidence>
<proteinExistence type="inferred from homology"/>
<dbReference type="PANTHER" id="PTHR10996:SF281">
    <property type="entry name" value="D-ISOMER SPECIFIC 2-HYDROXYACID DEHYDROGENASE NAD-BINDING DOMAIN-CONTAINING PROTEIN-RELATED"/>
    <property type="match status" value="1"/>
</dbReference>
<dbReference type="GO" id="GO:0051287">
    <property type="term" value="F:NAD binding"/>
    <property type="evidence" value="ECO:0007669"/>
    <property type="project" value="InterPro"/>
</dbReference>
<gene>
    <name evidence="5" type="ORF">HII31_13110</name>
</gene>
<dbReference type="EMBL" id="JABCIY010000316">
    <property type="protein sequence ID" value="KAF7185613.1"/>
    <property type="molecule type" value="Genomic_DNA"/>
</dbReference>
<dbReference type="FunFam" id="3.40.50.720:FF:000526">
    <property type="entry name" value="D-mandelate dehydrogenase, putative"/>
    <property type="match status" value="1"/>
</dbReference>
<dbReference type="CDD" id="cd12168">
    <property type="entry name" value="Mand_dh_like"/>
    <property type="match status" value="1"/>
</dbReference>
<protein>
    <submittedName>
        <fullName evidence="5">Glyoxylate reductase</fullName>
    </submittedName>
</protein>
<dbReference type="Proteomes" id="UP000660729">
    <property type="component" value="Unassembled WGS sequence"/>
</dbReference>
<dbReference type="InterPro" id="IPR036291">
    <property type="entry name" value="NAD(P)-bd_dom_sf"/>
</dbReference>
<dbReference type="GO" id="GO:0016618">
    <property type="term" value="F:hydroxypyruvate reductase [NAD(P)H] activity"/>
    <property type="evidence" value="ECO:0007669"/>
    <property type="project" value="TreeGrafter"/>
</dbReference>
<evidence type="ECO:0000259" key="3">
    <source>
        <dbReference type="Pfam" id="PF00389"/>
    </source>
</evidence>
<keyword evidence="6" id="KW-1185">Reference proteome</keyword>
<dbReference type="Gene3D" id="3.40.50.720">
    <property type="entry name" value="NAD(P)-binding Rossmann-like Domain"/>
    <property type="match status" value="2"/>
</dbReference>
<feature type="domain" description="D-isomer specific 2-hydroxyacid dehydrogenase NAD-binding" evidence="4">
    <location>
        <begin position="125"/>
        <end position="305"/>
    </location>
</feature>
<evidence type="ECO:0000256" key="2">
    <source>
        <dbReference type="RuleBase" id="RU003719"/>
    </source>
</evidence>
<comment type="similarity">
    <text evidence="2">Belongs to the D-isomer specific 2-hydroxyacid dehydrogenase family.</text>
</comment>
<dbReference type="PROSITE" id="PS00671">
    <property type="entry name" value="D_2_HYDROXYACID_DH_3"/>
    <property type="match status" value="1"/>
</dbReference>
<dbReference type="SUPFAM" id="SSF51735">
    <property type="entry name" value="NAD(P)-binding Rossmann-fold domains"/>
    <property type="match status" value="1"/>
</dbReference>
<organism evidence="5 6">
    <name type="scientific">Pseudocercospora fuligena</name>
    <dbReference type="NCBI Taxonomy" id="685502"/>
    <lineage>
        <taxon>Eukaryota</taxon>
        <taxon>Fungi</taxon>
        <taxon>Dikarya</taxon>
        <taxon>Ascomycota</taxon>
        <taxon>Pezizomycotina</taxon>
        <taxon>Dothideomycetes</taxon>
        <taxon>Dothideomycetidae</taxon>
        <taxon>Mycosphaerellales</taxon>
        <taxon>Mycosphaerellaceae</taxon>
        <taxon>Pseudocercospora</taxon>
    </lineage>
</organism>
<keyword evidence="1 2" id="KW-0560">Oxidoreductase</keyword>
<dbReference type="InterPro" id="IPR029753">
    <property type="entry name" value="D-isomer_DH_CS"/>
</dbReference>
<dbReference type="SUPFAM" id="SSF52283">
    <property type="entry name" value="Formate/glycerate dehydrogenase catalytic domain-like"/>
    <property type="match status" value="1"/>
</dbReference>
<feature type="domain" description="D-isomer specific 2-hydroxyacid dehydrogenase catalytic" evidence="3">
    <location>
        <begin position="70"/>
        <end position="337"/>
    </location>
</feature>
<evidence type="ECO:0000313" key="5">
    <source>
        <dbReference type="EMBL" id="KAF7185613.1"/>
    </source>
</evidence>
<dbReference type="AlphaFoldDB" id="A0A8H6R6T9"/>
<reference evidence="5" key="1">
    <citation type="submission" date="2020-04" db="EMBL/GenBank/DDBJ databases">
        <title>Draft genome resource of the tomato pathogen Pseudocercospora fuligena.</title>
        <authorList>
            <person name="Zaccaron A."/>
        </authorList>
    </citation>
    <scope>NUCLEOTIDE SEQUENCE</scope>
    <source>
        <strain evidence="5">PF001</strain>
    </source>
</reference>
<name>A0A8H6R6T9_9PEZI</name>
<evidence type="ECO:0000313" key="6">
    <source>
        <dbReference type="Proteomes" id="UP000660729"/>
    </source>
</evidence>